<keyword evidence="1" id="KW-0812">Transmembrane</keyword>
<feature type="transmembrane region" description="Helical" evidence="1">
    <location>
        <begin position="494"/>
        <end position="514"/>
    </location>
</feature>
<feature type="transmembrane region" description="Helical" evidence="1">
    <location>
        <begin position="228"/>
        <end position="250"/>
    </location>
</feature>
<name>A0A9D4NSB1_DERFA</name>
<organism evidence="2">
    <name type="scientific">Dermatophagoides farinae</name>
    <name type="common">American house dust mite</name>
    <dbReference type="NCBI Taxonomy" id="6954"/>
    <lineage>
        <taxon>Eukaryota</taxon>
        <taxon>Metazoa</taxon>
        <taxon>Ecdysozoa</taxon>
        <taxon>Arthropoda</taxon>
        <taxon>Chelicerata</taxon>
        <taxon>Arachnida</taxon>
        <taxon>Acari</taxon>
        <taxon>Acariformes</taxon>
        <taxon>Sarcoptiformes</taxon>
        <taxon>Astigmata</taxon>
        <taxon>Psoroptidia</taxon>
        <taxon>Analgoidea</taxon>
        <taxon>Pyroglyphidae</taxon>
        <taxon>Dermatophagoidinae</taxon>
        <taxon>Dermatophagoides</taxon>
    </lineage>
</organism>
<reference evidence="2" key="2">
    <citation type="journal article" date="2021" name="World Allergy Organ. J.">
        <title>Chromosome-level assembly of Dermatophagoides farinae genome and transcriptome reveals two novel allergens Der f 37 and Der f 39.</title>
        <authorList>
            <person name="Chen J."/>
            <person name="Cai Z."/>
            <person name="Fan D."/>
            <person name="Hu J."/>
            <person name="Hou Y."/>
            <person name="He Y."/>
            <person name="Zhang Z."/>
            <person name="Zhao Z."/>
            <person name="Gao P."/>
            <person name="Hu W."/>
            <person name="Sun J."/>
            <person name="Li J."/>
            <person name="Ji K."/>
        </authorList>
    </citation>
    <scope>NUCLEOTIDE SEQUENCE</scope>
    <source>
        <strain evidence="2">JKM2019</strain>
    </source>
</reference>
<feature type="transmembrane region" description="Helical" evidence="1">
    <location>
        <begin position="337"/>
        <end position="357"/>
    </location>
</feature>
<protein>
    <recommendedName>
        <fullName evidence="3">Gustatory receptor</fullName>
    </recommendedName>
</protein>
<reference evidence="2" key="1">
    <citation type="submission" date="2020-06" db="EMBL/GenBank/DDBJ databases">
        <authorList>
            <person name="Ji K."/>
            <person name="Li J."/>
        </authorList>
    </citation>
    <scope>NUCLEOTIDE SEQUENCE</scope>
    <source>
        <strain evidence="2">JKM2019</strain>
        <tissue evidence="2">Whole body</tissue>
    </source>
</reference>
<gene>
    <name evidence="2" type="ORF">HUG17_7530</name>
</gene>
<dbReference type="OrthoDB" id="6511834at2759"/>
<accession>A0A9D4NSB1</accession>
<dbReference type="AlphaFoldDB" id="A0A9D4NSB1"/>
<feature type="transmembrane region" description="Helical" evidence="1">
    <location>
        <begin position="270"/>
        <end position="289"/>
    </location>
</feature>
<proteinExistence type="predicted"/>
<sequence length="640" mass="74067">MVLSANNKVDVLGRSIRNSTLNRIESPTSSIKSNSSDETSSDKVRLNDELLHMIITNNMNNIITKTTTSSILNNNNNNNAQKSMITTKINPIIDDHHMKTKQFNDDDDDLKNYNTTYHKIKQTKKTPTGFNTDSMMINSDVSNYMMKKNSQRMNTNAGVNDLMADSDPKKAMAASGNFNINKEMSTMLDSNRVRMMSIYFNYSSVVSHAIKDWFDGTVRGKIGSEQILYDNVLLFFAYLYCARNIMLAFIEDIELRGWLGEGERIRPYRQLVMVLTIWSVYMVAILRNFRPNPLRKQPLSWLEPFRVLRGESTPKSFGLSEPMLHSWFEYSISMWRFYFGFALVIFMVISLQTLGMLRHRWNNYHDPQSNNWYNIMLLFWTMVQIGWAILICTHTYICVVFFNSLCYYFRIRYEKVNEDIEIIINKRLKANERVALLHHILVEHNSLCLKVSEYNKFWSSHLMSTYFFLVAVICFSSFQAFFTANLVIVRLYMFGVALLAGYIITRISVSAAIMSNRAHEPYGRLIRVTFEKYPVELQIQLRMFIQRTSGPTIGFYCLDVFEITYTTYASILAALGQNFLLIVDFVRSYAEVGKEFEEISFSDLNMLTGSVFNSTLDVLDEMTGTHISEALHSNGSFVPF</sequence>
<comment type="caution">
    <text evidence="2">The sequence shown here is derived from an EMBL/GenBank/DDBJ whole genome shotgun (WGS) entry which is preliminary data.</text>
</comment>
<dbReference type="EMBL" id="SDOV01000009">
    <property type="protein sequence ID" value="KAH7637324.1"/>
    <property type="molecule type" value="Genomic_DNA"/>
</dbReference>
<keyword evidence="1" id="KW-1133">Transmembrane helix</keyword>
<evidence type="ECO:0000313" key="2">
    <source>
        <dbReference type="EMBL" id="KAH7637324.1"/>
    </source>
</evidence>
<evidence type="ECO:0008006" key="3">
    <source>
        <dbReference type="Google" id="ProtNLM"/>
    </source>
</evidence>
<feature type="transmembrane region" description="Helical" evidence="1">
    <location>
        <begin position="466"/>
        <end position="488"/>
    </location>
</feature>
<keyword evidence="1" id="KW-0472">Membrane</keyword>
<feature type="transmembrane region" description="Helical" evidence="1">
    <location>
        <begin position="377"/>
        <end position="402"/>
    </location>
</feature>
<evidence type="ECO:0000256" key="1">
    <source>
        <dbReference type="SAM" id="Phobius"/>
    </source>
</evidence>
<dbReference type="Proteomes" id="UP000828236">
    <property type="component" value="Unassembled WGS sequence"/>
</dbReference>